<sequence length="437" mass="48521">MPSRYMFALRLCLLIAFCACARAQDSERAALQSPRLAALLAEVDRHDANAIDAFWREIETVHSPLIEDLPGHPDEALFTFLWRADPDEDAINIRLGASFPTRTINDPFSRLGNTSVWFTSYLMPRNARLIYRLRAPQGMQKSTLSRDRFTIEGIRYELFPDPLNPATFPRGSAPAEAQSVATGPAAKENVYLQAKAGVPAGTVHKEEFDSAALQGKRTLTVYTPAGYAAHSPRLPLLLVFDAEAYLDQIAAPTILDNLIAAGKIPPVIAVFVHSAGTRDTDLPPNDRFPAFIVDEVLPHLQQRYRLTADPRKTIACGSSLGGLAAAHLAYRHPQAFGQVISQSGSYWWWREYQTEPGPSAKAGWLIKQIAESKKRPVRFYLEAGLWESAGMIYANRMLASVLRGKGYAVDYHEFIGGHHYAYWQQTFPDALIAVLGK</sequence>
<dbReference type="PANTHER" id="PTHR48098">
    <property type="entry name" value="ENTEROCHELIN ESTERASE-RELATED"/>
    <property type="match status" value="1"/>
</dbReference>
<evidence type="ECO:0000256" key="4">
    <source>
        <dbReference type="ARBA" id="ARBA00024201"/>
    </source>
</evidence>
<dbReference type="EMBL" id="SNZH01000014">
    <property type="protein sequence ID" value="TDR39953.1"/>
    <property type="molecule type" value="Genomic_DNA"/>
</dbReference>
<evidence type="ECO:0000256" key="5">
    <source>
        <dbReference type="SAM" id="SignalP"/>
    </source>
</evidence>
<dbReference type="OrthoDB" id="6381520at2"/>
<evidence type="ECO:0000256" key="3">
    <source>
        <dbReference type="ARBA" id="ARBA00022801"/>
    </source>
</evidence>
<dbReference type="GO" id="GO:0006826">
    <property type="term" value="P:iron ion transport"/>
    <property type="evidence" value="ECO:0007669"/>
    <property type="project" value="InterPro"/>
</dbReference>
<feature type="domain" description="Enterochelin esterase N-terminal" evidence="6">
    <location>
        <begin position="79"/>
        <end position="187"/>
    </location>
</feature>
<keyword evidence="8" id="KW-1185">Reference proteome</keyword>
<dbReference type="AlphaFoldDB" id="A0A4R6YQ30"/>
<dbReference type="Proteomes" id="UP000295293">
    <property type="component" value="Unassembled WGS sequence"/>
</dbReference>
<name>A0A4R6YQ30_9GAMM</name>
<dbReference type="InterPro" id="IPR014756">
    <property type="entry name" value="Ig_E-set"/>
</dbReference>
<dbReference type="SUPFAM" id="SSF53474">
    <property type="entry name" value="alpha/beta-Hydrolases"/>
    <property type="match status" value="1"/>
</dbReference>
<dbReference type="PANTHER" id="PTHR48098:SF3">
    <property type="entry name" value="IRON(III) ENTEROBACTIN ESTERASE"/>
    <property type="match status" value="1"/>
</dbReference>
<gene>
    <name evidence="7" type="ORF">DFR29_1144</name>
</gene>
<dbReference type="InterPro" id="IPR021764">
    <property type="entry name" value="Enterochelin_esterase_N"/>
</dbReference>
<evidence type="ECO:0000313" key="7">
    <source>
        <dbReference type="EMBL" id="TDR39953.1"/>
    </source>
</evidence>
<dbReference type="GO" id="GO:0005506">
    <property type="term" value="F:iron ion binding"/>
    <property type="evidence" value="ECO:0007669"/>
    <property type="project" value="InterPro"/>
</dbReference>
<dbReference type="InterPro" id="IPR000801">
    <property type="entry name" value="Esterase-like"/>
</dbReference>
<dbReference type="GO" id="GO:0008849">
    <property type="term" value="F:enterochelin esterase activity"/>
    <property type="evidence" value="ECO:0007669"/>
    <property type="project" value="InterPro"/>
</dbReference>
<protein>
    <submittedName>
        <fullName evidence="7">Enterochelin esterase family protein</fullName>
    </submittedName>
</protein>
<evidence type="ECO:0000256" key="1">
    <source>
        <dbReference type="ARBA" id="ARBA00004496"/>
    </source>
</evidence>
<dbReference type="SUPFAM" id="SSF81296">
    <property type="entry name" value="E set domains"/>
    <property type="match status" value="1"/>
</dbReference>
<dbReference type="InterPro" id="IPR029058">
    <property type="entry name" value="AB_hydrolase_fold"/>
</dbReference>
<comment type="caution">
    <text evidence="7">The sequence shown here is derived from an EMBL/GenBank/DDBJ whole genome shotgun (WGS) entry which is preliminary data.</text>
</comment>
<organism evidence="7 8">
    <name type="scientific">Tahibacter aquaticus</name>
    <dbReference type="NCBI Taxonomy" id="520092"/>
    <lineage>
        <taxon>Bacteria</taxon>
        <taxon>Pseudomonadati</taxon>
        <taxon>Pseudomonadota</taxon>
        <taxon>Gammaproteobacteria</taxon>
        <taxon>Lysobacterales</taxon>
        <taxon>Rhodanobacteraceae</taxon>
        <taxon>Tahibacter</taxon>
    </lineage>
</organism>
<keyword evidence="5" id="KW-0732">Signal</keyword>
<dbReference type="InterPro" id="IPR050583">
    <property type="entry name" value="Mycobacterial_A85_antigen"/>
</dbReference>
<evidence type="ECO:0000313" key="8">
    <source>
        <dbReference type="Proteomes" id="UP000295293"/>
    </source>
</evidence>
<feature type="chain" id="PRO_5020180843" evidence="5">
    <location>
        <begin position="24"/>
        <end position="437"/>
    </location>
</feature>
<evidence type="ECO:0000259" key="6">
    <source>
        <dbReference type="Pfam" id="PF11806"/>
    </source>
</evidence>
<dbReference type="Pfam" id="PF00756">
    <property type="entry name" value="Esterase"/>
    <property type="match status" value="1"/>
</dbReference>
<proteinExistence type="inferred from homology"/>
<dbReference type="Gene3D" id="2.60.40.10">
    <property type="entry name" value="Immunoglobulins"/>
    <property type="match status" value="1"/>
</dbReference>
<dbReference type="GO" id="GO:0005737">
    <property type="term" value="C:cytoplasm"/>
    <property type="evidence" value="ECO:0007669"/>
    <property type="project" value="UniProtKB-SubCell"/>
</dbReference>
<evidence type="ECO:0000256" key="2">
    <source>
        <dbReference type="ARBA" id="ARBA00022490"/>
    </source>
</evidence>
<keyword evidence="2" id="KW-0963">Cytoplasm</keyword>
<comment type="similarity">
    <text evidence="4">Belongs to the Fes family.</text>
</comment>
<dbReference type="Gene3D" id="3.40.50.1820">
    <property type="entry name" value="alpha/beta hydrolase"/>
    <property type="match status" value="1"/>
</dbReference>
<accession>A0A4R6YQ30</accession>
<reference evidence="7 8" key="1">
    <citation type="submission" date="2019-03" db="EMBL/GenBank/DDBJ databases">
        <title>Genomic Encyclopedia of Type Strains, Phase IV (KMG-IV): sequencing the most valuable type-strain genomes for metagenomic binning, comparative biology and taxonomic classification.</title>
        <authorList>
            <person name="Goeker M."/>
        </authorList>
    </citation>
    <scope>NUCLEOTIDE SEQUENCE [LARGE SCALE GENOMIC DNA]</scope>
    <source>
        <strain evidence="7 8">DSM 21667</strain>
    </source>
</reference>
<dbReference type="InterPro" id="IPR013783">
    <property type="entry name" value="Ig-like_fold"/>
</dbReference>
<keyword evidence="3" id="KW-0378">Hydrolase</keyword>
<comment type="subcellular location">
    <subcellularLocation>
        <location evidence="1">Cytoplasm</location>
    </subcellularLocation>
</comment>
<feature type="signal peptide" evidence="5">
    <location>
        <begin position="1"/>
        <end position="23"/>
    </location>
</feature>
<dbReference type="Pfam" id="PF11806">
    <property type="entry name" value="Enterochelin_N"/>
    <property type="match status" value="1"/>
</dbReference>